<dbReference type="Gene3D" id="3.40.50.300">
    <property type="entry name" value="P-loop containing nucleotide triphosphate hydrolases"/>
    <property type="match status" value="1"/>
</dbReference>
<keyword evidence="4" id="KW-1185">Reference proteome</keyword>
<keyword evidence="1" id="KW-0472">Membrane</keyword>
<dbReference type="InterPro" id="IPR045055">
    <property type="entry name" value="DNA2/NAM7-like"/>
</dbReference>
<feature type="domain" description="DNA2/NAM7 helicase helicase" evidence="2">
    <location>
        <begin position="6"/>
        <end position="46"/>
    </location>
</feature>
<dbReference type="PANTHER" id="PTHR10887:SF515">
    <property type="entry name" value="P-LOOP CONTAINING NUCLEOSIDE TRIPHOSPHATE HYDROLASES SUPERFAMILY PROTEIN"/>
    <property type="match status" value="1"/>
</dbReference>
<gene>
    <name evidence="3" type="ORF">LVIROSA_LOCUS22443</name>
</gene>
<accession>A0AAU9NE02</accession>
<keyword evidence="1" id="KW-0812">Transmembrane</keyword>
<dbReference type="AlphaFoldDB" id="A0AAU9NE02"/>
<evidence type="ECO:0000313" key="4">
    <source>
        <dbReference type="Proteomes" id="UP001157418"/>
    </source>
</evidence>
<feature type="transmembrane region" description="Helical" evidence="1">
    <location>
        <begin position="65"/>
        <end position="87"/>
    </location>
</feature>
<sequence>MESLKLVIDEAAQMKESEAIIPLQVPGMALLILIGYECQLLATVKSVVSKNVTGNKIMMLAKKEAWFRFNVLWVSSLSNLFLLMFSNESNCKSQSTDFRKEKISQSYLMYVLVAICLLDSFLVLKGTKYEITSSQ</sequence>
<dbReference type="Pfam" id="PF13086">
    <property type="entry name" value="AAA_11"/>
    <property type="match status" value="1"/>
</dbReference>
<reference evidence="3 4" key="1">
    <citation type="submission" date="2022-01" db="EMBL/GenBank/DDBJ databases">
        <authorList>
            <person name="Xiong W."/>
            <person name="Schranz E."/>
        </authorList>
    </citation>
    <scope>NUCLEOTIDE SEQUENCE [LARGE SCALE GENOMIC DNA]</scope>
</reference>
<organism evidence="3 4">
    <name type="scientific">Lactuca virosa</name>
    <dbReference type="NCBI Taxonomy" id="75947"/>
    <lineage>
        <taxon>Eukaryota</taxon>
        <taxon>Viridiplantae</taxon>
        <taxon>Streptophyta</taxon>
        <taxon>Embryophyta</taxon>
        <taxon>Tracheophyta</taxon>
        <taxon>Spermatophyta</taxon>
        <taxon>Magnoliopsida</taxon>
        <taxon>eudicotyledons</taxon>
        <taxon>Gunneridae</taxon>
        <taxon>Pentapetalae</taxon>
        <taxon>asterids</taxon>
        <taxon>campanulids</taxon>
        <taxon>Asterales</taxon>
        <taxon>Asteraceae</taxon>
        <taxon>Cichorioideae</taxon>
        <taxon>Cichorieae</taxon>
        <taxon>Lactucinae</taxon>
        <taxon>Lactuca</taxon>
    </lineage>
</organism>
<dbReference type="Proteomes" id="UP001157418">
    <property type="component" value="Unassembled WGS sequence"/>
</dbReference>
<evidence type="ECO:0000256" key="1">
    <source>
        <dbReference type="SAM" id="Phobius"/>
    </source>
</evidence>
<dbReference type="InterPro" id="IPR041677">
    <property type="entry name" value="DNA2/NAM7_AAA_11"/>
</dbReference>
<feature type="transmembrane region" description="Helical" evidence="1">
    <location>
        <begin position="107"/>
        <end position="124"/>
    </location>
</feature>
<comment type="caution">
    <text evidence="3">The sequence shown here is derived from an EMBL/GenBank/DDBJ whole genome shotgun (WGS) entry which is preliminary data.</text>
</comment>
<evidence type="ECO:0000313" key="3">
    <source>
        <dbReference type="EMBL" id="CAH1436048.1"/>
    </source>
</evidence>
<feature type="transmembrane region" description="Helical" evidence="1">
    <location>
        <begin position="20"/>
        <end position="44"/>
    </location>
</feature>
<dbReference type="EMBL" id="CAKMRJ010004445">
    <property type="protein sequence ID" value="CAH1436048.1"/>
    <property type="molecule type" value="Genomic_DNA"/>
</dbReference>
<dbReference type="PANTHER" id="PTHR10887">
    <property type="entry name" value="DNA2/NAM7 HELICASE FAMILY"/>
    <property type="match status" value="1"/>
</dbReference>
<dbReference type="GO" id="GO:0004386">
    <property type="term" value="F:helicase activity"/>
    <property type="evidence" value="ECO:0007669"/>
    <property type="project" value="InterPro"/>
</dbReference>
<evidence type="ECO:0000259" key="2">
    <source>
        <dbReference type="Pfam" id="PF13086"/>
    </source>
</evidence>
<protein>
    <recommendedName>
        <fullName evidence="2">DNA2/NAM7 helicase helicase domain-containing protein</fullName>
    </recommendedName>
</protein>
<name>A0AAU9NE02_9ASTR</name>
<proteinExistence type="predicted"/>
<keyword evidence="1" id="KW-1133">Transmembrane helix</keyword>
<dbReference type="InterPro" id="IPR027417">
    <property type="entry name" value="P-loop_NTPase"/>
</dbReference>